<evidence type="ECO:0008006" key="9">
    <source>
        <dbReference type="Google" id="ProtNLM"/>
    </source>
</evidence>
<dbReference type="InterPro" id="IPR004960">
    <property type="entry name" value="LipA_acyltrans"/>
</dbReference>
<comment type="caution">
    <text evidence="7">The sequence shown here is derived from an EMBL/GenBank/DDBJ whole genome shotgun (WGS) entry which is preliminary data.</text>
</comment>
<dbReference type="EMBL" id="BMLY01000004">
    <property type="protein sequence ID" value="GGP26735.1"/>
    <property type="molecule type" value="Genomic_DNA"/>
</dbReference>
<keyword evidence="4" id="KW-0808">Transferase</keyword>
<dbReference type="RefSeq" id="WP_188694289.1">
    <property type="nucleotide sequence ID" value="NZ_BMLY01000004.1"/>
</dbReference>
<evidence type="ECO:0000256" key="2">
    <source>
        <dbReference type="ARBA" id="ARBA00022475"/>
    </source>
</evidence>
<gene>
    <name evidence="7" type="ORF">GCM10010971_25540</name>
</gene>
<proteinExistence type="predicted"/>
<dbReference type="Proteomes" id="UP000621859">
    <property type="component" value="Unassembled WGS sequence"/>
</dbReference>
<evidence type="ECO:0000256" key="4">
    <source>
        <dbReference type="ARBA" id="ARBA00022679"/>
    </source>
</evidence>
<keyword evidence="5" id="KW-0472">Membrane</keyword>
<dbReference type="CDD" id="cd07984">
    <property type="entry name" value="LPLAT_LABLAT-like"/>
    <property type="match status" value="1"/>
</dbReference>
<accession>A0ABQ2PM99</accession>
<evidence type="ECO:0000256" key="6">
    <source>
        <dbReference type="ARBA" id="ARBA00023315"/>
    </source>
</evidence>
<keyword evidence="8" id="KW-1185">Reference proteome</keyword>
<evidence type="ECO:0000313" key="8">
    <source>
        <dbReference type="Proteomes" id="UP000621859"/>
    </source>
</evidence>
<sequence>MHWARISEAGFVSGMKFMFIIYRQLGRWPFRLMLYPVLAWYVLTRRTARLASREYLARLHDFSGGQTPPGRVLDVLRHFAAFAETLIDKLLVWSAPERIGPVEVEGGEPLLQLLEEGRGGVILASHIGNFELCRALAKQRRRALKLTIFVHTRHAEQFGRVMRELAPDSQVDLLQVSDLSSATAIMLSERVERGEFIVIAGDRVPVSDQGREVAVQFLGHEAPLPAGPYLLAGILKCPLFALIASKRGTQTHITIRKMSDRVMLPRQNRMSMVVQLAQQFADLLAQECCLAPLQWFNFFPFWAQPGVVVSRAGSTPS</sequence>
<organism evidence="7 8">
    <name type="scientific">Silvimonas amylolytica</name>
    <dbReference type="NCBI Taxonomy" id="449663"/>
    <lineage>
        <taxon>Bacteria</taxon>
        <taxon>Pseudomonadati</taxon>
        <taxon>Pseudomonadota</taxon>
        <taxon>Betaproteobacteria</taxon>
        <taxon>Neisseriales</taxon>
        <taxon>Chitinibacteraceae</taxon>
        <taxon>Silvimonas</taxon>
    </lineage>
</organism>
<keyword evidence="2" id="KW-1003">Cell membrane</keyword>
<dbReference type="Pfam" id="PF03279">
    <property type="entry name" value="Lip_A_acyltrans"/>
    <property type="match status" value="1"/>
</dbReference>
<dbReference type="PANTHER" id="PTHR30606:SF9">
    <property type="entry name" value="LIPID A BIOSYNTHESIS LAUROYLTRANSFERASE"/>
    <property type="match status" value="1"/>
</dbReference>
<evidence type="ECO:0000313" key="7">
    <source>
        <dbReference type="EMBL" id="GGP26735.1"/>
    </source>
</evidence>
<keyword evidence="6" id="KW-0012">Acyltransferase</keyword>
<keyword evidence="3" id="KW-0997">Cell inner membrane</keyword>
<evidence type="ECO:0000256" key="5">
    <source>
        <dbReference type="ARBA" id="ARBA00023136"/>
    </source>
</evidence>
<evidence type="ECO:0000256" key="3">
    <source>
        <dbReference type="ARBA" id="ARBA00022519"/>
    </source>
</evidence>
<name>A0ABQ2PM99_9NEIS</name>
<reference evidence="8" key="1">
    <citation type="journal article" date="2019" name="Int. J. Syst. Evol. Microbiol.">
        <title>The Global Catalogue of Microorganisms (GCM) 10K type strain sequencing project: providing services to taxonomists for standard genome sequencing and annotation.</title>
        <authorList>
            <consortium name="The Broad Institute Genomics Platform"/>
            <consortium name="The Broad Institute Genome Sequencing Center for Infectious Disease"/>
            <person name="Wu L."/>
            <person name="Ma J."/>
        </authorList>
    </citation>
    <scope>NUCLEOTIDE SEQUENCE [LARGE SCALE GENOMIC DNA]</scope>
    <source>
        <strain evidence="8">CGMCC 1.8860</strain>
    </source>
</reference>
<protein>
    <recommendedName>
        <fullName evidence="9">Lipid A biosynthesis acyltransferase</fullName>
    </recommendedName>
</protein>
<evidence type="ECO:0000256" key="1">
    <source>
        <dbReference type="ARBA" id="ARBA00004533"/>
    </source>
</evidence>
<comment type="subcellular location">
    <subcellularLocation>
        <location evidence="1">Cell inner membrane</location>
    </subcellularLocation>
</comment>
<dbReference type="PANTHER" id="PTHR30606">
    <property type="entry name" value="LIPID A BIOSYNTHESIS LAUROYL ACYLTRANSFERASE"/>
    <property type="match status" value="1"/>
</dbReference>